<comment type="caution">
    <text evidence="1">The sequence shown here is derived from an EMBL/GenBank/DDBJ whole genome shotgun (WGS) entry which is preliminary data.</text>
</comment>
<protein>
    <submittedName>
        <fullName evidence="1">Uncharacterized protein</fullName>
    </submittedName>
</protein>
<sequence>MALPPVRLLRPSALKIDADTPCVLEMHVPVAVPYRLDSSLPAPPYYPGGVTDEDLLDLHAMPVLRRLMAEIVSHMFGPEHAAAALEAPTRAIPTPGAPKLRLVAEFDASTVADKENGFDLAAGYWKDTYGIEHHGSIDAYEEDPLSGEIVILQAFMVSLVRGVRDAKQLMEVNPRALRFNLVGEREGSGALGDELVFEVGEYTEDFRKRYINMSLTLPMSIGDSTAAPRQKL</sequence>
<name>A0AAN6VDA0_9PEZI</name>
<organism evidence="1 2">
    <name type="scientific">Chaetomidium leptoderma</name>
    <dbReference type="NCBI Taxonomy" id="669021"/>
    <lineage>
        <taxon>Eukaryota</taxon>
        <taxon>Fungi</taxon>
        <taxon>Dikarya</taxon>
        <taxon>Ascomycota</taxon>
        <taxon>Pezizomycotina</taxon>
        <taxon>Sordariomycetes</taxon>
        <taxon>Sordariomycetidae</taxon>
        <taxon>Sordariales</taxon>
        <taxon>Chaetomiaceae</taxon>
        <taxon>Chaetomidium</taxon>
    </lineage>
</organism>
<reference evidence="1" key="1">
    <citation type="journal article" date="2023" name="Mol. Phylogenet. Evol.">
        <title>Genome-scale phylogeny and comparative genomics of the fungal order Sordariales.</title>
        <authorList>
            <person name="Hensen N."/>
            <person name="Bonometti L."/>
            <person name="Westerberg I."/>
            <person name="Brannstrom I.O."/>
            <person name="Guillou S."/>
            <person name="Cros-Aarteil S."/>
            <person name="Calhoun S."/>
            <person name="Haridas S."/>
            <person name="Kuo A."/>
            <person name="Mondo S."/>
            <person name="Pangilinan J."/>
            <person name="Riley R."/>
            <person name="LaButti K."/>
            <person name="Andreopoulos B."/>
            <person name="Lipzen A."/>
            <person name="Chen C."/>
            <person name="Yan M."/>
            <person name="Daum C."/>
            <person name="Ng V."/>
            <person name="Clum A."/>
            <person name="Steindorff A."/>
            <person name="Ohm R.A."/>
            <person name="Martin F."/>
            <person name="Silar P."/>
            <person name="Natvig D.O."/>
            <person name="Lalanne C."/>
            <person name="Gautier V."/>
            <person name="Ament-Velasquez S.L."/>
            <person name="Kruys A."/>
            <person name="Hutchinson M.I."/>
            <person name="Powell A.J."/>
            <person name="Barry K."/>
            <person name="Miller A.N."/>
            <person name="Grigoriev I.V."/>
            <person name="Debuchy R."/>
            <person name="Gladieux P."/>
            <person name="Hiltunen Thoren M."/>
            <person name="Johannesson H."/>
        </authorList>
    </citation>
    <scope>NUCLEOTIDE SEQUENCE</scope>
    <source>
        <strain evidence="1">CBS 538.74</strain>
    </source>
</reference>
<evidence type="ECO:0000313" key="1">
    <source>
        <dbReference type="EMBL" id="KAK4148410.1"/>
    </source>
</evidence>
<proteinExistence type="predicted"/>
<dbReference type="AlphaFoldDB" id="A0AAN6VDA0"/>
<accession>A0AAN6VDA0</accession>
<gene>
    <name evidence="1" type="ORF">C8A00DRAFT_39026</name>
</gene>
<reference evidence="1" key="2">
    <citation type="submission" date="2023-05" db="EMBL/GenBank/DDBJ databases">
        <authorList>
            <consortium name="Lawrence Berkeley National Laboratory"/>
            <person name="Steindorff A."/>
            <person name="Hensen N."/>
            <person name="Bonometti L."/>
            <person name="Westerberg I."/>
            <person name="Brannstrom I.O."/>
            <person name="Guillou S."/>
            <person name="Cros-Aarteil S."/>
            <person name="Calhoun S."/>
            <person name="Haridas S."/>
            <person name="Kuo A."/>
            <person name="Mondo S."/>
            <person name="Pangilinan J."/>
            <person name="Riley R."/>
            <person name="Labutti K."/>
            <person name="Andreopoulos B."/>
            <person name="Lipzen A."/>
            <person name="Chen C."/>
            <person name="Yanf M."/>
            <person name="Daum C."/>
            <person name="Ng V."/>
            <person name="Clum A."/>
            <person name="Ohm R."/>
            <person name="Martin F."/>
            <person name="Silar P."/>
            <person name="Natvig D."/>
            <person name="Lalanne C."/>
            <person name="Gautier V."/>
            <person name="Ament-Velasquez S.L."/>
            <person name="Kruys A."/>
            <person name="Hutchinson M.I."/>
            <person name="Powell A.J."/>
            <person name="Barry K."/>
            <person name="Miller A.N."/>
            <person name="Grigoriev I.V."/>
            <person name="Debuchy R."/>
            <person name="Gladieux P."/>
            <person name="Thoren M.H."/>
            <person name="Johannesson H."/>
        </authorList>
    </citation>
    <scope>NUCLEOTIDE SEQUENCE</scope>
    <source>
        <strain evidence="1">CBS 538.74</strain>
    </source>
</reference>
<evidence type="ECO:0000313" key="2">
    <source>
        <dbReference type="Proteomes" id="UP001302745"/>
    </source>
</evidence>
<dbReference type="Proteomes" id="UP001302745">
    <property type="component" value="Unassembled WGS sequence"/>
</dbReference>
<dbReference type="EMBL" id="MU857411">
    <property type="protein sequence ID" value="KAK4148410.1"/>
    <property type="molecule type" value="Genomic_DNA"/>
</dbReference>
<keyword evidence="2" id="KW-1185">Reference proteome</keyword>